<sequence length="73" mass="8463">MTNSLLNEILRLSVSERLELIEIIWDSLATTGDEPELTDAQRQELDCRLEAYQQNPTSGSSWEEVKQRIQSRQ</sequence>
<dbReference type="EMBL" id="LATL02000216">
    <property type="protein sequence ID" value="KKD35880.1"/>
    <property type="molecule type" value="Genomic_DNA"/>
</dbReference>
<dbReference type="RefSeq" id="WP_046280921.1">
    <property type="nucleotide sequence ID" value="NZ_LATL02000216.1"/>
</dbReference>
<gene>
    <name evidence="2" type="ORF">WN50_22945</name>
</gene>
<dbReference type="Pfam" id="PF09720">
    <property type="entry name" value="Unstab_antitox"/>
    <property type="match status" value="1"/>
</dbReference>
<dbReference type="Proteomes" id="UP000033607">
    <property type="component" value="Unassembled WGS sequence"/>
</dbReference>
<accession>A0A0F5YCB4</accession>
<comment type="caution">
    <text evidence="2">The sequence shown here is derived from an EMBL/GenBank/DDBJ whole genome shotgun (WGS) entry which is preliminary data.</text>
</comment>
<dbReference type="NCBIfam" id="TIGR02574">
    <property type="entry name" value="stabl_TIGR02574"/>
    <property type="match status" value="1"/>
</dbReference>
<dbReference type="InterPro" id="IPR013406">
    <property type="entry name" value="CHP02574_addiction_mod"/>
</dbReference>
<organism evidence="2 3">
    <name type="scientific">Limnoraphis robusta CS-951</name>
    <dbReference type="NCBI Taxonomy" id="1637645"/>
    <lineage>
        <taxon>Bacteria</taxon>
        <taxon>Bacillati</taxon>
        <taxon>Cyanobacteriota</taxon>
        <taxon>Cyanophyceae</taxon>
        <taxon>Oscillatoriophycideae</taxon>
        <taxon>Oscillatoriales</taxon>
        <taxon>Sirenicapillariaceae</taxon>
        <taxon>Limnoraphis</taxon>
    </lineage>
</organism>
<dbReference type="OrthoDB" id="8909055at2"/>
<name>A0A0F5YCB4_9CYAN</name>
<evidence type="ECO:0000256" key="1">
    <source>
        <dbReference type="SAM" id="MobiDB-lite"/>
    </source>
</evidence>
<protein>
    <submittedName>
        <fullName evidence="2">Addiction module protein</fullName>
    </submittedName>
</protein>
<evidence type="ECO:0000313" key="2">
    <source>
        <dbReference type="EMBL" id="KKD35880.1"/>
    </source>
</evidence>
<proteinExistence type="predicted"/>
<reference evidence="2 3" key="1">
    <citation type="submission" date="2015-06" db="EMBL/GenBank/DDBJ databases">
        <title>Draft genome assembly of filamentous brackish cyanobacterium Limnoraphis robusta strain CS-951.</title>
        <authorList>
            <person name="Willis A."/>
            <person name="Parks M."/>
            <person name="Burford M.A."/>
        </authorList>
    </citation>
    <scope>NUCLEOTIDE SEQUENCE [LARGE SCALE GENOMIC DNA]</scope>
    <source>
        <strain evidence="2 3">CS-951</strain>
    </source>
</reference>
<dbReference type="AlphaFoldDB" id="A0A0F5YCB4"/>
<evidence type="ECO:0000313" key="3">
    <source>
        <dbReference type="Proteomes" id="UP000033607"/>
    </source>
</evidence>
<feature type="region of interest" description="Disordered" evidence="1">
    <location>
        <begin position="53"/>
        <end position="73"/>
    </location>
</feature>